<dbReference type="VEuPathDB" id="FungiDB:YALI0_E20845g"/>
<evidence type="ECO:0000256" key="2">
    <source>
        <dbReference type="ARBA" id="ARBA00023180"/>
    </source>
</evidence>
<gene>
    <name evidence="4" type="ORF">YALI1_E24762g</name>
</gene>
<dbReference type="OrthoDB" id="282973at2759"/>
<dbReference type="InterPro" id="IPR004843">
    <property type="entry name" value="Calcineurin-like_PHP"/>
</dbReference>
<accession>A0A1H6Q2H4</accession>
<organism evidence="4 5">
    <name type="scientific">Yarrowia lipolytica</name>
    <name type="common">Candida lipolytica</name>
    <dbReference type="NCBI Taxonomy" id="4952"/>
    <lineage>
        <taxon>Eukaryota</taxon>
        <taxon>Fungi</taxon>
        <taxon>Dikarya</taxon>
        <taxon>Ascomycota</taxon>
        <taxon>Saccharomycotina</taxon>
        <taxon>Dipodascomycetes</taxon>
        <taxon>Dipodascales</taxon>
        <taxon>Dipodascales incertae sedis</taxon>
        <taxon>Yarrowia</taxon>
    </lineage>
</organism>
<sequence>MKLQLLLSAGLALAGSLIKVPDTHYKGHDELVEYGVNAIAELYNSTHLDKCGKCLSALQLGKTIALQNDKVIPEILIKLCEKYHWEEFCTVEYQGFNFGVASKGAHIANVLTLIDPTGIDGEYLCYYQVRKSCPLPPTPKYNLTGWWPEKPKNLSLPKSDGETFNVVHLSDFHVDLRYQVGGEANCTGGYHMCCVDALHNGPAYKANYTDIVLPAQKYGSYDCDIPQILLEDSLANVAKIGQNLSFEFGIFTGDMVSHDIDSWFSLAKIIESEEDVYYNMKKYLGDIPIYSTFGNHDSFPYAQQAQNRSGFLGEFIWNAQLSADLWKDYGWIDEETQAEAIHTYGSYAVNTKRGLRVISLDSNLWYQPNYYNYWNMTDPDTSGLMKWLVDELVDAEKRGIRVWIMAHVPTGGGTGNAMPHQTEVIRQVVDRFAPETIVALFFGHTHEDQFNVYYAGNGTDNSLENALTVGWISQSVTPLHNYNPSWRYYEVDTKTFEIVNSINYYAQLNKTFEYDIDKPELSNSTTFPHITYPPRKPDDKLDWIFEYSARDVYDPDHKWPKSAPLNATFWHNAIQYIVNNKTGREDYLRYEYRESPFVPDGSSPEYIKNMYCYFSSGTVPAVYECQKRQNITKEIWI</sequence>
<keyword evidence="1" id="KW-0378">Hydrolase</keyword>
<dbReference type="PANTHER" id="PTHR10340">
    <property type="entry name" value="SPHINGOMYELIN PHOSPHODIESTERASE"/>
    <property type="match status" value="1"/>
</dbReference>
<evidence type="ECO:0000256" key="1">
    <source>
        <dbReference type="ARBA" id="ARBA00022801"/>
    </source>
</evidence>
<dbReference type="FunFam" id="3.60.21.10:FF:000105">
    <property type="entry name" value="Metallo-dependent phosphatase-like protein"/>
    <property type="match status" value="1"/>
</dbReference>
<dbReference type="AlphaFoldDB" id="A0A1H6Q2H4"/>
<dbReference type="Gene3D" id="3.60.21.10">
    <property type="match status" value="1"/>
</dbReference>
<reference evidence="4 5" key="1">
    <citation type="journal article" date="2016" name="PLoS ONE">
        <title>Sequence Assembly of Yarrowia lipolytica Strain W29/CLIB89 Shows Transposable Element Diversity.</title>
        <authorList>
            <person name="Magnan C."/>
            <person name="Yu J."/>
            <person name="Chang I."/>
            <person name="Jahn E."/>
            <person name="Kanomata Y."/>
            <person name="Wu J."/>
            <person name="Zeller M."/>
            <person name="Oakes M."/>
            <person name="Baldi P."/>
            <person name="Sandmeyer S."/>
        </authorList>
    </citation>
    <scope>NUCLEOTIDE SEQUENCE [LARGE SCALE GENOMIC DNA]</scope>
    <source>
        <strain evidence="5">CLIB89(W29)</strain>
    </source>
</reference>
<dbReference type="GeneID" id="2911841"/>
<dbReference type="CDD" id="cd00842">
    <property type="entry name" value="MPP_ASMase"/>
    <property type="match status" value="1"/>
</dbReference>
<dbReference type="Pfam" id="PF00149">
    <property type="entry name" value="Metallophos"/>
    <property type="match status" value="1"/>
</dbReference>
<dbReference type="VEuPathDB" id="FungiDB:YALI1_E24762g"/>
<keyword evidence="2" id="KW-0325">Glycoprotein</keyword>
<dbReference type="KEGG" id="yli:2911841"/>
<dbReference type="InterPro" id="IPR041805">
    <property type="entry name" value="ASMase/PPN1_MPP"/>
</dbReference>
<protein>
    <recommendedName>
        <fullName evidence="3">Calcineurin-like phosphoesterase domain-containing protein</fullName>
    </recommendedName>
</protein>
<proteinExistence type="predicted"/>
<feature type="domain" description="Calcineurin-like phosphoesterase" evidence="3">
    <location>
        <begin position="166"/>
        <end position="447"/>
    </location>
</feature>
<dbReference type="SUPFAM" id="SSF56300">
    <property type="entry name" value="Metallo-dependent phosphatases"/>
    <property type="match status" value="1"/>
</dbReference>
<dbReference type="EMBL" id="CP017557">
    <property type="protein sequence ID" value="AOW05724.1"/>
    <property type="molecule type" value="Genomic_DNA"/>
</dbReference>
<name>A0A1H6Q2H4_YARLL</name>
<dbReference type="RefSeq" id="XP_504205.2">
    <property type="nucleotide sequence ID" value="XM_504205.2"/>
</dbReference>
<dbReference type="PANTHER" id="PTHR10340:SF27">
    <property type="entry name" value="ACL091CP"/>
    <property type="match status" value="1"/>
</dbReference>
<evidence type="ECO:0000313" key="4">
    <source>
        <dbReference type="EMBL" id="AOW05724.1"/>
    </source>
</evidence>
<dbReference type="GO" id="GO:0008081">
    <property type="term" value="F:phosphoric diester hydrolase activity"/>
    <property type="evidence" value="ECO:0007669"/>
    <property type="project" value="TreeGrafter"/>
</dbReference>
<evidence type="ECO:0000259" key="3">
    <source>
        <dbReference type="Pfam" id="PF00149"/>
    </source>
</evidence>
<dbReference type="InterPro" id="IPR029052">
    <property type="entry name" value="Metallo-depent_PP-like"/>
</dbReference>
<dbReference type="Proteomes" id="UP000182444">
    <property type="component" value="Chromosome 1E"/>
</dbReference>
<dbReference type="eggNOG" id="KOG3770">
    <property type="taxonomic scope" value="Eukaryota"/>
</dbReference>
<evidence type="ECO:0000313" key="5">
    <source>
        <dbReference type="Proteomes" id="UP000182444"/>
    </source>
</evidence>